<gene>
    <name evidence="2" type="ORF">Gotri_000517</name>
</gene>
<proteinExistence type="predicted"/>
<evidence type="ECO:0000256" key="1">
    <source>
        <dbReference type="SAM" id="Phobius"/>
    </source>
</evidence>
<reference evidence="2 3" key="1">
    <citation type="journal article" date="2019" name="Genome Biol. Evol.">
        <title>Insights into the evolution of the New World diploid cottons (Gossypium, subgenus Houzingenia) based on genome sequencing.</title>
        <authorList>
            <person name="Grover C.E."/>
            <person name="Arick M.A. 2nd"/>
            <person name="Thrash A."/>
            <person name="Conover J.L."/>
            <person name="Sanders W.S."/>
            <person name="Peterson D.G."/>
            <person name="Frelichowski J.E."/>
            <person name="Scheffler J.A."/>
            <person name="Scheffler B.E."/>
            <person name="Wendel J.F."/>
        </authorList>
    </citation>
    <scope>NUCLEOTIDE SEQUENCE [LARGE SCALE GENOMIC DNA]</scope>
    <source>
        <strain evidence="2">8</strain>
        <tissue evidence="2">Leaf</tissue>
    </source>
</reference>
<organism evidence="2 3">
    <name type="scientific">Gossypium trilobum</name>
    <dbReference type="NCBI Taxonomy" id="34281"/>
    <lineage>
        <taxon>Eukaryota</taxon>
        <taxon>Viridiplantae</taxon>
        <taxon>Streptophyta</taxon>
        <taxon>Embryophyta</taxon>
        <taxon>Tracheophyta</taxon>
        <taxon>Spermatophyta</taxon>
        <taxon>Magnoliopsida</taxon>
        <taxon>eudicotyledons</taxon>
        <taxon>Gunneridae</taxon>
        <taxon>Pentapetalae</taxon>
        <taxon>rosids</taxon>
        <taxon>malvids</taxon>
        <taxon>Malvales</taxon>
        <taxon>Malvaceae</taxon>
        <taxon>Malvoideae</taxon>
        <taxon>Gossypium</taxon>
    </lineage>
</organism>
<evidence type="ECO:0000313" key="2">
    <source>
        <dbReference type="EMBL" id="MBA0782667.1"/>
    </source>
</evidence>
<keyword evidence="1" id="KW-0472">Membrane</keyword>
<feature type="transmembrane region" description="Helical" evidence="1">
    <location>
        <begin position="66"/>
        <end position="94"/>
    </location>
</feature>
<sequence>MDFCKKMSFFFKSNEEQTLFQNNFQLKKTAYLVIWAVGGYKQSVGDVWWLKLIGFMIIQSWRSPTVIYFLVTQLLVLLVALLDIHGNIFGLVLWRYTC</sequence>
<dbReference type="AlphaFoldDB" id="A0A7J9FBM1"/>
<keyword evidence="3" id="KW-1185">Reference proteome</keyword>
<evidence type="ECO:0000313" key="3">
    <source>
        <dbReference type="Proteomes" id="UP000593568"/>
    </source>
</evidence>
<comment type="caution">
    <text evidence="2">The sequence shown here is derived from an EMBL/GenBank/DDBJ whole genome shotgun (WGS) entry which is preliminary data.</text>
</comment>
<accession>A0A7J9FBM1</accession>
<keyword evidence="1" id="KW-0812">Transmembrane</keyword>
<protein>
    <submittedName>
        <fullName evidence="2">Uncharacterized protein</fullName>
    </submittedName>
</protein>
<keyword evidence="1" id="KW-1133">Transmembrane helix</keyword>
<dbReference type="Proteomes" id="UP000593568">
    <property type="component" value="Unassembled WGS sequence"/>
</dbReference>
<name>A0A7J9FBM1_9ROSI</name>
<dbReference type="EMBL" id="JABEZW010000013">
    <property type="protein sequence ID" value="MBA0782667.1"/>
    <property type="molecule type" value="Genomic_DNA"/>
</dbReference>